<evidence type="ECO:0000256" key="18">
    <source>
        <dbReference type="SAM" id="MobiDB-lite"/>
    </source>
</evidence>
<dbReference type="InterPro" id="IPR011761">
    <property type="entry name" value="ATP-grasp"/>
</dbReference>
<evidence type="ECO:0000256" key="7">
    <source>
        <dbReference type="ARBA" id="ARBA00022723"/>
    </source>
</evidence>
<gene>
    <name evidence="23" type="ORF">CcCBS67573_g06496</name>
</gene>
<dbReference type="Pfam" id="PF02436">
    <property type="entry name" value="PYC_OADA"/>
    <property type="match status" value="1"/>
</dbReference>
<evidence type="ECO:0000256" key="13">
    <source>
        <dbReference type="PIRNR" id="PIRNR001594"/>
    </source>
</evidence>
<evidence type="ECO:0000256" key="2">
    <source>
        <dbReference type="ARBA" id="ARBA00002380"/>
    </source>
</evidence>
<dbReference type="PROSITE" id="PS50975">
    <property type="entry name" value="ATP_GRASP"/>
    <property type="match status" value="1"/>
</dbReference>
<feature type="modified residue" description="N6-carboxylysine" evidence="17">
    <location>
        <position position="734"/>
    </location>
</feature>
<dbReference type="FunFam" id="3.30.1490.20:FF:000018">
    <property type="entry name" value="Biotin carboxylase"/>
    <property type="match status" value="1"/>
</dbReference>
<dbReference type="NCBIfam" id="NF009554">
    <property type="entry name" value="PRK12999.1"/>
    <property type="match status" value="1"/>
</dbReference>
<dbReference type="PANTHER" id="PTHR43778:SF2">
    <property type="entry name" value="PYRUVATE CARBOXYLASE, MITOCHONDRIAL"/>
    <property type="match status" value="1"/>
</dbReference>
<evidence type="ECO:0000256" key="15">
    <source>
        <dbReference type="PIRSR" id="PIRSR001594-2"/>
    </source>
</evidence>
<dbReference type="NCBIfam" id="TIGR01235">
    <property type="entry name" value="pyruv_carbox"/>
    <property type="match status" value="1"/>
</dbReference>
<dbReference type="PROSITE" id="PS00188">
    <property type="entry name" value="BIOTIN"/>
    <property type="match status" value="1"/>
</dbReference>
<evidence type="ECO:0000259" key="20">
    <source>
        <dbReference type="PROSITE" id="PS50975"/>
    </source>
</evidence>
<dbReference type="GO" id="GO:0046872">
    <property type="term" value="F:metal ion binding"/>
    <property type="evidence" value="ECO:0007669"/>
    <property type="project" value="UniProtKB-KW"/>
</dbReference>
<dbReference type="OrthoDB" id="196847at2759"/>
<dbReference type="PROSITE" id="PS50979">
    <property type="entry name" value="BC"/>
    <property type="match status" value="1"/>
</dbReference>
<keyword evidence="24" id="KW-1185">Reference proteome</keyword>
<protein>
    <recommendedName>
        <fullName evidence="4 13">Pyruvate carboxylase</fullName>
        <ecNumber evidence="4 13">6.4.1.1</ecNumber>
    </recommendedName>
</protein>
<dbReference type="Pfam" id="PF00682">
    <property type="entry name" value="HMGL-like"/>
    <property type="match status" value="1"/>
</dbReference>
<feature type="binding site" evidence="15">
    <location>
        <position position="637"/>
    </location>
    <ligand>
        <name>substrate</name>
    </ligand>
</feature>
<dbReference type="SMART" id="SM00878">
    <property type="entry name" value="Biotin_carb_C"/>
    <property type="match status" value="1"/>
</dbReference>
<dbReference type="SUPFAM" id="SSF51569">
    <property type="entry name" value="Aldolase"/>
    <property type="match status" value="1"/>
</dbReference>
<dbReference type="Gene3D" id="2.40.50.100">
    <property type="match status" value="1"/>
</dbReference>
<dbReference type="GO" id="GO:0004736">
    <property type="term" value="F:pyruvate carboxylase activity"/>
    <property type="evidence" value="ECO:0007669"/>
    <property type="project" value="UniProtKB-EC"/>
</dbReference>
<dbReference type="FunFam" id="2.40.50.100:FF:000003">
    <property type="entry name" value="Acetyl-CoA carboxylase biotin carboxyl carrier protein"/>
    <property type="match status" value="1"/>
</dbReference>
<evidence type="ECO:0000256" key="3">
    <source>
        <dbReference type="ARBA" id="ARBA00004742"/>
    </source>
</evidence>
<dbReference type="SUPFAM" id="SSF89000">
    <property type="entry name" value="post-HMGL domain-like"/>
    <property type="match status" value="1"/>
</dbReference>
<evidence type="ECO:0000313" key="23">
    <source>
        <dbReference type="EMBL" id="TPX70516.1"/>
    </source>
</evidence>
<dbReference type="EC" id="6.4.1.1" evidence="4 13"/>
<feature type="binding site" evidence="15">
    <location>
        <position position="137"/>
    </location>
    <ligand>
        <name>ATP</name>
        <dbReference type="ChEBI" id="CHEBI:30616"/>
    </ligand>
</feature>
<dbReference type="InterPro" id="IPR000089">
    <property type="entry name" value="Biotin_lipoyl"/>
</dbReference>
<dbReference type="InterPro" id="IPR005481">
    <property type="entry name" value="BC-like_N"/>
</dbReference>
<dbReference type="CDD" id="cd06850">
    <property type="entry name" value="biotinyl_domain"/>
    <property type="match status" value="1"/>
</dbReference>
<evidence type="ECO:0000259" key="19">
    <source>
        <dbReference type="PROSITE" id="PS50968"/>
    </source>
</evidence>
<evidence type="ECO:0000256" key="12">
    <source>
        <dbReference type="ARBA" id="ARBA00049382"/>
    </source>
</evidence>
<keyword evidence="6 13" id="KW-0436">Ligase</keyword>
<dbReference type="SUPFAM" id="SSF51246">
    <property type="entry name" value="Rudiment single hybrid motif"/>
    <property type="match status" value="1"/>
</dbReference>
<dbReference type="FunFam" id="3.20.20.70:FF:000033">
    <property type="entry name" value="Pyruvate carboxylase"/>
    <property type="match status" value="1"/>
</dbReference>
<comment type="pathway">
    <text evidence="3">Carbohydrate biosynthesis; gluconeogenesis.</text>
</comment>
<feature type="domain" description="Lipoyl-binding" evidence="19">
    <location>
        <begin position="1092"/>
        <end position="1174"/>
    </location>
</feature>
<dbReference type="PANTHER" id="PTHR43778">
    <property type="entry name" value="PYRUVATE CARBOXYLASE"/>
    <property type="match status" value="1"/>
</dbReference>
<dbReference type="CDD" id="cd07937">
    <property type="entry name" value="DRE_TIM_PC_TC_5S"/>
    <property type="match status" value="1"/>
</dbReference>
<comment type="caution">
    <text evidence="23">The sequence shown here is derived from an EMBL/GenBank/DDBJ whole genome shotgun (WGS) entry which is preliminary data.</text>
</comment>
<dbReference type="GO" id="GO:0006094">
    <property type="term" value="P:gluconeogenesis"/>
    <property type="evidence" value="ECO:0007669"/>
    <property type="project" value="UniProtKB-UniPathway"/>
</dbReference>
<feature type="compositionally biased region" description="Basic and acidic residues" evidence="18">
    <location>
        <begin position="1080"/>
        <end position="1089"/>
    </location>
</feature>
<evidence type="ECO:0000256" key="16">
    <source>
        <dbReference type="PIRSR" id="PIRSR001594-3"/>
    </source>
</evidence>
<organism evidence="23 24">
    <name type="scientific">Chytriomyces confervae</name>
    <dbReference type="NCBI Taxonomy" id="246404"/>
    <lineage>
        <taxon>Eukaryota</taxon>
        <taxon>Fungi</taxon>
        <taxon>Fungi incertae sedis</taxon>
        <taxon>Chytridiomycota</taxon>
        <taxon>Chytridiomycota incertae sedis</taxon>
        <taxon>Chytridiomycetes</taxon>
        <taxon>Chytridiales</taxon>
        <taxon>Chytriomycetaceae</taxon>
        <taxon>Chytriomyces</taxon>
    </lineage>
</organism>
<feature type="domain" description="ATP-grasp" evidence="20">
    <location>
        <begin position="141"/>
        <end position="337"/>
    </location>
</feature>
<dbReference type="InterPro" id="IPR013785">
    <property type="entry name" value="Aldolase_TIM"/>
</dbReference>
<comment type="catalytic activity">
    <reaction evidence="12 13">
        <text>hydrogencarbonate + pyruvate + ATP = oxaloacetate + ADP + phosphate + H(+)</text>
        <dbReference type="Rhea" id="RHEA:20844"/>
        <dbReference type="ChEBI" id="CHEBI:15361"/>
        <dbReference type="ChEBI" id="CHEBI:15378"/>
        <dbReference type="ChEBI" id="CHEBI:16452"/>
        <dbReference type="ChEBI" id="CHEBI:17544"/>
        <dbReference type="ChEBI" id="CHEBI:30616"/>
        <dbReference type="ChEBI" id="CHEBI:43474"/>
        <dbReference type="ChEBI" id="CHEBI:456216"/>
        <dbReference type="EC" id="6.4.1.1"/>
    </reaction>
</comment>
<comment type="function">
    <text evidence="2">Pyruvate carboxylase catalyzes a 2-step reaction, involving the ATP-dependent carboxylation of the covalently attached biotin in the first step and the transfer of the carboxyl group to pyruvate in the second.</text>
</comment>
<name>A0A507F526_9FUNG</name>
<feature type="binding site" description="via carbamate group" evidence="16">
    <location>
        <position position="734"/>
    </location>
    <ligand>
        <name>Mn(2+)</name>
        <dbReference type="ChEBI" id="CHEBI:29035"/>
    </ligand>
</feature>
<evidence type="ECO:0000256" key="17">
    <source>
        <dbReference type="PIRSR" id="PIRSR001594-4"/>
    </source>
</evidence>
<dbReference type="SUPFAM" id="SSF51230">
    <property type="entry name" value="Single hybrid motif"/>
    <property type="match status" value="1"/>
</dbReference>
<dbReference type="GO" id="GO:0005524">
    <property type="term" value="F:ATP binding"/>
    <property type="evidence" value="ECO:0007669"/>
    <property type="project" value="UniProtKB-UniRule"/>
</dbReference>
<dbReference type="InterPro" id="IPR000891">
    <property type="entry name" value="PYR_CT"/>
</dbReference>
<dbReference type="FunFam" id="3.30.470.20:FF:000012">
    <property type="entry name" value="Pyruvate carboxylase"/>
    <property type="match status" value="1"/>
</dbReference>
<feature type="binding site" evidence="16">
    <location>
        <position position="766"/>
    </location>
    <ligand>
        <name>Mn(2+)</name>
        <dbReference type="ChEBI" id="CHEBI:29035"/>
    </ligand>
</feature>
<dbReference type="STRING" id="246404.A0A507F526"/>
<evidence type="ECO:0000256" key="9">
    <source>
        <dbReference type="ARBA" id="ARBA00022840"/>
    </source>
</evidence>
<dbReference type="Gene3D" id="3.20.20.70">
    <property type="entry name" value="Aldolase class I"/>
    <property type="match status" value="1"/>
</dbReference>
<evidence type="ECO:0000259" key="22">
    <source>
        <dbReference type="PROSITE" id="PS50991"/>
    </source>
</evidence>
<dbReference type="FunFam" id="3.40.50.20:FF:000010">
    <property type="entry name" value="Propionyl-CoA carboxylase subunit alpha"/>
    <property type="match status" value="1"/>
</dbReference>
<evidence type="ECO:0000256" key="10">
    <source>
        <dbReference type="ARBA" id="ARBA00023267"/>
    </source>
</evidence>
<feature type="binding site" evidence="15">
    <location>
        <position position="895"/>
    </location>
    <ligand>
        <name>substrate</name>
    </ligand>
</feature>
<feature type="active site" evidence="14">
    <location>
        <position position="312"/>
    </location>
</feature>
<feature type="binding site" evidence="16">
    <location>
        <position position="764"/>
    </location>
    <ligand>
        <name>Mn(2+)</name>
        <dbReference type="ChEBI" id="CHEBI:29035"/>
    </ligand>
</feature>
<feature type="domain" description="Biotin carboxylation" evidence="21">
    <location>
        <begin position="19"/>
        <end position="471"/>
    </location>
</feature>
<dbReference type="AlphaFoldDB" id="A0A507F526"/>
<dbReference type="NCBIfam" id="NF006761">
    <property type="entry name" value="PRK09282.1"/>
    <property type="match status" value="1"/>
</dbReference>
<dbReference type="EMBL" id="QEAP01000281">
    <property type="protein sequence ID" value="TPX70516.1"/>
    <property type="molecule type" value="Genomic_DNA"/>
</dbReference>
<feature type="binding site" evidence="16">
    <location>
        <position position="565"/>
    </location>
    <ligand>
        <name>Mn(2+)</name>
        <dbReference type="ChEBI" id="CHEBI:29035"/>
    </ligand>
</feature>
<comment type="function">
    <text evidence="13">Catalyzes a 2-step reaction, involving the ATP-dependent carboxylation of the covalently attached biotin in the first step and the transfer of the carboxyl group to pyruvate in the second.</text>
</comment>
<feature type="modified residue" description="N6-biotinyllysine" evidence="17">
    <location>
        <position position="1140"/>
    </location>
</feature>
<reference evidence="23 24" key="1">
    <citation type="journal article" date="2019" name="Sci. Rep.">
        <title>Comparative genomics of chytrid fungi reveal insights into the obligate biotrophic and pathogenic lifestyle of Synchytrium endobioticum.</title>
        <authorList>
            <person name="van de Vossenberg B.T.L.H."/>
            <person name="Warris S."/>
            <person name="Nguyen H.D.T."/>
            <person name="van Gent-Pelzer M.P.E."/>
            <person name="Joly D.L."/>
            <person name="van de Geest H.C."/>
            <person name="Bonants P.J.M."/>
            <person name="Smith D.S."/>
            <person name="Levesque C.A."/>
            <person name="van der Lee T.A.J."/>
        </authorList>
    </citation>
    <scope>NUCLEOTIDE SEQUENCE [LARGE SCALE GENOMIC DNA]</scope>
    <source>
        <strain evidence="23 24">CBS 675.73</strain>
    </source>
</reference>
<accession>A0A507F526</accession>
<dbReference type="PROSITE" id="PS50968">
    <property type="entry name" value="BIOTINYL_LIPOYL"/>
    <property type="match status" value="1"/>
</dbReference>
<dbReference type="UniPathway" id="UPA00138"/>
<keyword evidence="23" id="KW-0670">Pyruvate</keyword>
<evidence type="ECO:0000259" key="21">
    <source>
        <dbReference type="PROSITE" id="PS50979"/>
    </source>
</evidence>
<dbReference type="InterPro" id="IPR005479">
    <property type="entry name" value="CPAse_ATP-bd"/>
</dbReference>
<dbReference type="PROSITE" id="PS50991">
    <property type="entry name" value="PYR_CT"/>
    <property type="match status" value="1"/>
</dbReference>
<evidence type="ECO:0000256" key="5">
    <source>
        <dbReference type="ARBA" id="ARBA00022432"/>
    </source>
</evidence>
<feature type="domain" description="Pyruvate carboxyltransferase" evidence="22">
    <location>
        <begin position="556"/>
        <end position="826"/>
    </location>
</feature>
<evidence type="ECO:0000256" key="14">
    <source>
        <dbReference type="PIRSR" id="PIRSR001594-1"/>
    </source>
</evidence>
<comment type="cofactor">
    <cofactor evidence="1 13">
        <name>biotin</name>
        <dbReference type="ChEBI" id="CHEBI:57586"/>
    </cofactor>
</comment>
<evidence type="ECO:0000256" key="6">
    <source>
        <dbReference type="ARBA" id="ARBA00022598"/>
    </source>
</evidence>
<dbReference type="InterPro" id="IPR011764">
    <property type="entry name" value="Biotin_carboxylation_dom"/>
</dbReference>
<dbReference type="InterPro" id="IPR001882">
    <property type="entry name" value="Biotin_BS"/>
</dbReference>
<keyword evidence="10 13" id="KW-0092">Biotin</keyword>
<keyword evidence="5" id="KW-0312">Gluconeogenesis</keyword>
<feature type="binding site" evidence="15">
    <location>
        <position position="256"/>
    </location>
    <ligand>
        <name>ATP</name>
        <dbReference type="ChEBI" id="CHEBI:30616"/>
    </ligand>
</feature>
<dbReference type="PIRSF" id="PIRSF001594">
    <property type="entry name" value="Pyruv_carbox"/>
    <property type="match status" value="1"/>
</dbReference>
<evidence type="ECO:0000256" key="11">
    <source>
        <dbReference type="ARBA" id="ARBA00023268"/>
    </source>
</evidence>
<dbReference type="SUPFAM" id="SSF52440">
    <property type="entry name" value="PreATP-grasp domain"/>
    <property type="match status" value="1"/>
</dbReference>
<dbReference type="InterPro" id="IPR003379">
    <property type="entry name" value="Carboxylase_cons_dom"/>
</dbReference>
<dbReference type="InterPro" id="IPR005482">
    <property type="entry name" value="Biotin_COase_C"/>
</dbReference>
<keyword evidence="7 16" id="KW-0479">Metal-binding</keyword>
<dbReference type="GO" id="GO:0005737">
    <property type="term" value="C:cytoplasm"/>
    <property type="evidence" value="ECO:0007669"/>
    <property type="project" value="TreeGrafter"/>
</dbReference>
<sequence length="1175" mass="128040">MPHSSLTSKRARTQSAEPKECTLLAANRGEIALRIIRAGRELNMNCIAIYSFEDRLSMHRTRADKAYQIGSPETHSPVGAYLSIPDIIEIAKAKNVTAIHPGYGFLSENPQFARACAEAGIAFVGPSAAVIESCGDKTKARQLAINAGVSVVPGSDGPINTVADAEAFARAHGLPIIIKAANGGGGRGMRVVRDMESLPSLFERAKSESLSAFGDDTLFIEKLIERPRHIEVQILADSQGNVVHLFERDCSVQRRHQKVVEYGPSFLPNEARQKLFDDAIKLAKAVGYVNAGTVEFLVDSDNNHYFIEINPRVQVEHCVTEEITGVDIVASQIEIALGKSLPDLGLTQENISMRGFAIQCRITAENPSQNFQPDSGRISMYRSPGGHGVRLDGGPCYAGAIISPHYDSLLVKCITVGSDYQVARRKMLSALSEFRVRGIQNNIDWLMKLLTNDVFAAGGKVWTTFIDDTPELFKDFEADIRCGQRLMRYLGDLVVNGPSVVGQNGVPELRTDVVIPSLPDAPANASSVSCLTGWRNILVKDGPTAFCAAIRAHEGVLVTDTTWRDAHQSILATRVRTIDLAKIAPLTSHALSNAFSLECWGGATFDVSLRFLKECPWDRLQTLRKLVPNIPFQMLLRGANAVGYTAYPDHVVYEFCATAVKYGMDIFRVFDSLNYVDNLKLGIDAVKKAGGVAEAAISYTGDVSDLTKTRYNLQYYLDLTDKLVADGIHILGIKDMAGLLKPKAAKMLIGAIREKYPDLVIHLHTHDTAGTGIATYLAAVAAGVDIVDCAIDALSGQTSQPSMGAFVSSVDGTGISSAAVQTLSSYWDQMRLLYSPFESPMPPSDSSIYYTEMPGGQYTNLQFQSRQLGLGEQWTKIKAAYAQANRLCGDIVKVTPSSKVVGDLAQFMVAQNLTEQDVIDKCETLSFPQSVLEYYQGFLGQPPYGFPEPMRSKILNARGLKSIEGRPGASMAPLNMNDLRTKLVEKYGEIRDVDVLSAALYPKVFEEYMDAVSLYGEVTQIPTQYFLRPMDVGEEFQFDLEKDGQRMIIKFVAVGPLEDITGRRDVFFTVDGEARVIDVPDKSGDEQKTGKATSIKRPKADPKAKNECSAPMAGLVVDVNVKEGALVKMGQPIAVLSAMKMETIVTAPCDGVVGQVFVAGGDYIAANDLIVRIVE</sequence>
<dbReference type="PROSITE" id="PS00867">
    <property type="entry name" value="CPSASE_2"/>
    <property type="match status" value="1"/>
</dbReference>
<keyword evidence="8 13" id="KW-0547">Nucleotide-binding</keyword>
<dbReference type="InterPro" id="IPR055268">
    <property type="entry name" value="PCB-like"/>
</dbReference>
<evidence type="ECO:0000256" key="1">
    <source>
        <dbReference type="ARBA" id="ARBA00001953"/>
    </source>
</evidence>
<feature type="binding site" evidence="15">
    <location>
        <position position="221"/>
    </location>
    <ligand>
        <name>ATP</name>
        <dbReference type="ChEBI" id="CHEBI:30616"/>
    </ligand>
</feature>
<evidence type="ECO:0000256" key="8">
    <source>
        <dbReference type="ARBA" id="ARBA00022741"/>
    </source>
</evidence>
<evidence type="ECO:0000256" key="4">
    <source>
        <dbReference type="ARBA" id="ARBA00013057"/>
    </source>
</evidence>
<dbReference type="Pfam" id="PF00364">
    <property type="entry name" value="Biotin_lipoyl"/>
    <property type="match status" value="1"/>
</dbReference>
<dbReference type="Pfam" id="PF02785">
    <property type="entry name" value="Biotin_carb_C"/>
    <property type="match status" value="1"/>
</dbReference>
<keyword evidence="9 13" id="KW-0067">ATP-binding</keyword>
<dbReference type="InterPro" id="IPR011053">
    <property type="entry name" value="Single_hybrid_motif"/>
</dbReference>
<dbReference type="Proteomes" id="UP000320333">
    <property type="component" value="Unassembled WGS sequence"/>
</dbReference>
<dbReference type="InterPro" id="IPR005930">
    <property type="entry name" value="Pyruv_COase"/>
</dbReference>
<keyword evidence="11" id="KW-0511">Multifunctional enzyme</keyword>
<dbReference type="InterPro" id="IPR011054">
    <property type="entry name" value="Rudment_hybrid_motif"/>
</dbReference>
<evidence type="ECO:0000313" key="24">
    <source>
        <dbReference type="Proteomes" id="UP000320333"/>
    </source>
</evidence>
<dbReference type="Pfam" id="PF00289">
    <property type="entry name" value="Biotin_carb_N"/>
    <property type="match status" value="1"/>
</dbReference>
<feature type="region of interest" description="Disordered" evidence="18">
    <location>
        <begin position="1080"/>
        <end position="1106"/>
    </location>
</feature>
<dbReference type="InterPro" id="IPR016185">
    <property type="entry name" value="PreATP-grasp_dom_sf"/>
</dbReference>
<dbReference type="Gene3D" id="3.30.470.20">
    <property type="entry name" value="ATP-grasp fold, B domain"/>
    <property type="match status" value="1"/>
</dbReference>
<proteinExistence type="predicted"/>
<dbReference type="Pfam" id="PF02786">
    <property type="entry name" value="CPSase_L_D2"/>
    <property type="match status" value="1"/>
</dbReference>
<dbReference type="SUPFAM" id="SSF56059">
    <property type="entry name" value="Glutathione synthetase ATP-binding domain-like"/>
    <property type="match status" value="1"/>
</dbReference>